<dbReference type="EMBL" id="CP036264">
    <property type="protein sequence ID" value="QEG02320.1"/>
    <property type="molecule type" value="Genomic_DNA"/>
</dbReference>
<gene>
    <name evidence="2" type="ORF">Mal15_64070</name>
    <name evidence="3" type="ORF">Mal15_64530</name>
</gene>
<protein>
    <submittedName>
        <fullName evidence="2">Uncharacterized protein</fullName>
    </submittedName>
</protein>
<dbReference type="EMBL" id="CP036264">
    <property type="protein sequence ID" value="QEG02366.1"/>
    <property type="molecule type" value="Genomic_DNA"/>
</dbReference>
<evidence type="ECO:0000313" key="2">
    <source>
        <dbReference type="EMBL" id="QEG02320.1"/>
    </source>
</evidence>
<evidence type="ECO:0000313" key="3">
    <source>
        <dbReference type="EMBL" id="QEG02366.1"/>
    </source>
</evidence>
<accession>A0A5B9MPN0</accession>
<sequence>MNAKLRKMLVDPRRPITFVASQVHRPCDWIAFAVTKILVSCMENRLKRGCLVCLATSDNKGKEMAQPVDQKMNLRRKSPAGSS</sequence>
<evidence type="ECO:0000256" key="1">
    <source>
        <dbReference type="SAM" id="MobiDB-lite"/>
    </source>
</evidence>
<dbReference type="Proteomes" id="UP000321353">
    <property type="component" value="Chromosome"/>
</dbReference>
<dbReference type="KEGG" id="smam:Mal15_64070"/>
<reference evidence="2 4" key="1">
    <citation type="submission" date="2019-02" db="EMBL/GenBank/DDBJ databases">
        <title>Planctomycetal bacteria perform biofilm scaping via a novel small molecule.</title>
        <authorList>
            <person name="Jeske O."/>
            <person name="Boedeker C."/>
            <person name="Wiegand S."/>
            <person name="Breitling P."/>
            <person name="Kallscheuer N."/>
            <person name="Jogler M."/>
            <person name="Rohde M."/>
            <person name="Petersen J."/>
            <person name="Medema M.H."/>
            <person name="Surup F."/>
            <person name="Jogler C."/>
        </authorList>
    </citation>
    <scope>NUCLEOTIDE SEQUENCE [LARGE SCALE GENOMIC DNA]</scope>
    <source>
        <strain evidence="2 4">Mal15</strain>
    </source>
</reference>
<keyword evidence="4" id="KW-1185">Reference proteome</keyword>
<feature type="region of interest" description="Disordered" evidence="1">
    <location>
        <begin position="61"/>
        <end position="83"/>
    </location>
</feature>
<dbReference type="AlphaFoldDB" id="A0A5B9MPN0"/>
<feature type="compositionally biased region" description="Basic residues" evidence="1">
    <location>
        <begin position="73"/>
        <end position="83"/>
    </location>
</feature>
<name>A0A5B9MPN0_9BACT</name>
<dbReference type="KEGG" id="smam:Mal15_64530"/>
<organism evidence="2 4">
    <name type="scientific">Stieleria maiorica</name>
    <dbReference type="NCBI Taxonomy" id="2795974"/>
    <lineage>
        <taxon>Bacteria</taxon>
        <taxon>Pseudomonadati</taxon>
        <taxon>Planctomycetota</taxon>
        <taxon>Planctomycetia</taxon>
        <taxon>Pirellulales</taxon>
        <taxon>Pirellulaceae</taxon>
        <taxon>Stieleria</taxon>
    </lineage>
</organism>
<evidence type="ECO:0000313" key="4">
    <source>
        <dbReference type="Proteomes" id="UP000321353"/>
    </source>
</evidence>
<proteinExistence type="predicted"/>